<keyword evidence="1" id="KW-1133">Transmembrane helix</keyword>
<keyword evidence="3" id="KW-1185">Reference proteome</keyword>
<name>A0ABV1ADZ0_9TELE</name>
<proteinExistence type="predicted"/>
<evidence type="ECO:0000256" key="1">
    <source>
        <dbReference type="SAM" id="Phobius"/>
    </source>
</evidence>
<gene>
    <name evidence="2" type="ORF">AMECASPLE_030855</name>
</gene>
<accession>A0ABV1ADZ0</accession>
<feature type="transmembrane region" description="Helical" evidence="1">
    <location>
        <begin position="12"/>
        <end position="36"/>
    </location>
</feature>
<protein>
    <submittedName>
        <fullName evidence="2">Uncharacterized protein</fullName>
    </submittedName>
</protein>
<dbReference type="EMBL" id="JAHRIP010088383">
    <property type="protein sequence ID" value="MEQ2316262.1"/>
    <property type="molecule type" value="Genomic_DNA"/>
</dbReference>
<evidence type="ECO:0000313" key="3">
    <source>
        <dbReference type="Proteomes" id="UP001469553"/>
    </source>
</evidence>
<reference evidence="2 3" key="1">
    <citation type="submission" date="2021-06" db="EMBL/GenBank/DDBJ databases">
        <authorList>
            <person name="Palmer J.M."/>
        </authorList>
    </citation>
    <scope>NUCLEOTIDE SEQUENCE [LARGE SCALE GENOMIC DNA]</scope>
    <source>
        <strain evidence="2 3">AS_MEX2019</strain>
        <tissue evidence="2">Muscle</tissue>
    </source>
</reference>
<organism evidence="2 3">
    <name type="scientific">Ameca splendens</name>
    <dbReference type="NCBI Taxonomy" id="208324"/>
    <lineage>
        <taxon>Eukaryota</taxon>
        <taxon>Metazoa</taxon>
        <taxon>Chordata</taxon>
        <taxon>Craniata</taxon>
        <taxon>Vertebrata</taxon>
        <taxon>Euteleostomi</taxon>
        <taxon>Actinopterygii</taxon>
        <taxon>Neopterygii</taxon>
        <taxon>Teleostei</taxon>
        <taxon>Neoteleostei</taxon>
        <taxon>Acanthomorphata</taxon>
        <taxon>Ovalentaria</taxon>
        <taxon>Atherinomorphae</taxon>
        <taxon>Cyprinodontiformes</taxon>
        <taxon>Goodeidae</taxon>
        <taxon>Ameca</taxon>
    </lineage>
</organism>
<dbReference type="Proteomes" id="UP001469553">
    <property type="component" value="Unassembled WGS sequence"/>
</dbReference>
<keyword evidence="1" id="KW-0812">Transmembrane</keyword>
<sequence length="88" mass="9296">MTVILDLHFAYSVWISAAVSIVYTLLGGLYSVAYIIQLTLVSPSLLPPEDAVCLFIKHSPVNLLCGSLSNCHSGNPSCSGRGCGCLHS</sequence>
<keyword evidence="1" id="KW-0472">Membrane</keyword>
<evidence type="ECO:0000313" key="2">
    <source>
        <dbReference type="EMBL" id="MEQ2316262.1"/>
    </source>
</evidence>
<comment type="caution">
    <text evidence="2">The sequence shown here is derived from an EMBL/GenBank/DDBJ whole genome shotgun (WGS) entry which is preliminary data.</text>
</comment>